<dbReference type="InterPro" id="IPR024934">
    <property type="entry name" value="Rubredoxin-like_dom"/>
</dbReference>
<dbReference type="PANTHER" id="PTHR32145">
    <property type="entry name" value="DIFLAVIN FLAVOPROTEIN A 2-RELATED"/>
    <property type="match status" value="1"/>
</dbReference>
<comment type="similarity">
    <text evidence="4">In the N-terminal section; belongs to the zinc metallo-hydrolase group 3 family.</text>
</comment>
<dbReference type="Pfam" id="PF07992">
    <property type="entry name" value="Pyr_redox_2"/>
    <property type="match status" value="1"/>
</dbReference>
<dbReference type="Gene3D" id="3.40.50.360">
    <property type="match status" value="1"/>
</dbReference>
<evidence type="ECO:0000259" key="10">
    <source>
        <dbReference type="PROSITE" id="PS50902"/>
    </source>
</evidence>
<evidence type="ECO:0000256" key="5">
    <source>
        <dbReference type="ARBA" id="ARBA00022448"/>
    </source>
</evidence>
<dbReference type="EMBL" id="JACRWD010000001">
    <property type="protein sequence ID" value="MBC6002915.1"/>
    <property type="molecule type" value="Genomic_DNA"/>
</dbReference>
<dbReference type="InterPro" id="IPR029039">
    <property type="entry name" value="Flavoprotein-like_sf"/>
</dbReference>
<evidence type="ECO:0000256" key="1">
    <source>
        <dbReference type="ARBA" id="ARBA00001962"/>
    </source>
</evidence>
<dbReference type="InterPro" id="IPR036188">
    <property type="entry name" value="FAD/NAD-bd_sf"/>
</dbReference>
<dbReference type="InterPro" id="IPR051285">
    <property type="entry name" value="NADH_oxidoreductase_modular"/>
</dbReference>
<evidence type="ECO:0000256" key="4">
    <source>
        <dbReference type="ARBA" id="ARBA00007121"/>
    </source>
</evidence>
<proteinExistence type="inferred from homology"/>
<evidence type="ECO:0000256" key="2">
    <source>
        <dbReference type="ARBA" id="ARBA00001965"/>
    </source>
</evidence>
<dbReference type="InterPro" id="IPR045761">
    <property type="entry name" value="ODP_dom"/>
</dbReference>
<evidence type="ECO:0000256" key="8">
    <source>
        <dbReference type="ARBA" id="ARBA00022982"/>
    </source>
</evidence>
<dbReference type="PANTHER" id="PTHR32145:SF11">
    <property type="entry name" value="DIFLAVIN FLAVOPROTEIN A 2-RELATED"/>
    <property type="match status" value="1"/>
</dbReference>
<dbReference type="RefSeq" id="WP_187005251.1">
    <property type="nucleotide sequence ID" value="NZ_JACRWD010000001.1"/>
</dbReference>
<dbReference type="PROSITE" id="PS50902">
    <property type="entry name" value="FLAVODOXIN_LIKE"/>
    <property type="match status" value="1"/>
</dbReference>
<name>A0ABR7K1W4_9FIRM</name>
<dbReference type="SMART" id="SM00849">
    <property type="entry name" value="Lactamase_B"/>
    <property type="match status" value="1"/>
</dbReference>
<dbReference type="PROSITE" id="PS50903">
    <property type="entry name" value="RUBREDOXIN_LIKE"/>
    <property type="match status" value="1"/>
</dbReference>
<dbReference type="Gene3D" id="3.50.50.60">
    <property type="entry name" value="FAD/NAD(P)-binding domain"/>
    <property type="match status" value="2"/>
</dbReference>
<dbReference type="Pfam" id="PF18267">
    <property type="entry name" value="Rubredoxin_C"/>
    <property type="match status" value="1"/>
</dbReference>
<organism evidence="12 13">
    <name type="scientific">Paeniclostridium hominis</name>
    <dbReference type="NCBI Taxonomy" id="2764329"/>
    <lineage>
        <taxon>Bacteria</taxon>
        <taxon>Bacillati</taxon>
        <taxon>Bacillota</taxon>
        <taxon>Clostridia</taxon>
        <taxon>Peptostreptococcales</taxon>
        <taxon>Peptostreptococcaceae</taxon>
        <taxon>Paeniclostridium</taxon>
    </lineage>
</organism>
<dbReference type="Pfam" id="PF00258">
    <property type="entry name" value="Flavodoxin_1"/>
    <property type="match status" value="1"/>
</dbReference>
<keyword evidence="13" id="KW-1185">Reference proteome</keyword>
<evidence type="ECO:0000256" key="9">
    <source>
        <dbReference type="ARBA" id="ARBA00023004"/>
    </source>
</evidence>
<dbReference type="Proteomes" id="UP000611796">
    <property type="component" value="Unassembled WGS sequence"/>
</dbReference>
<evidence type="ECO:0000256" key="7">
    <source>
        <dbReference type="ARBA" id="ARBA00022827"/>
    </source>
</evidence>
<evidence type="ECO:0000313" key="12">
    <source>
        <dbReference type="EMBL" id="MBC6002915.1"/>
    </source>
</evidence>
<dbReference type="Gene3D" id="3.60.15.10">
    <property type="entry name" value="Ribonuclease Z/Hydroxyacylglutathione hydrolase-like"/>
    <property type="match status" value="1"/>
</dbReference>
<dbReference type="CDD" id="cd00729">
    <property type="entry name" value="rubredoxin_SM"/>
    <property type="match status" value="1"/>
</dbReference>
<dbReference type="InterPro" id="IPR023753">
    <property type="entry name" value="FAD/NAD-binding_dom"/>
</dbReference>
<keyword evidence="5" id="KW-0813">Transport</keyword>
<protein>
    <submittedName>
        <fullName evidence="12">FAD-dependent oxidoreductase</fullName>
    </submittedName>
</protein>
<dbReference type="Gene3D" id="3.30.390.30">
    <property type="match status" value="1"/>
</dbReference>
<dbReference type="SUPFAM" id="SSF57802">
    <property type="entry name" value="Rubredoxin-like"/>
    <property type="match status" value="1"/>
</dbReference>
<feature type="domain" description="Flavodoxin-like" evidence="10">
    <location>
        <begin position="258"/>
        <end position="396"/>
    </location>
</feature>
<keyword evidence="9" id="KW-0408">Iron</keyword>
<dbReference type="PRINTS" id="PR00368">
    <property type="entry name" value="FADPNR"/>
</dbReference>
<sequence length="842" mass="95553">MKLKSLKLKNDLYWVGSLDHNLRVFDIIMYTPYGTTYNSYVLKAGDKTILFETVKAKHFDNYLERLKDLNIDLEKIDYIVVSHTEPDHAGSVERILKLFPNAKVIASQNAVNYLKEIVNGDFDYILVEDNDEIKIENKTLKFYSVPLLHWPDTIYTYIKEDNTLITCDSFGSHYSCDGVVNTKIENKEHYMDALRYYYDCIMGPFKPYVLKAIDKIRDLKLDMICPGHGPVLIENPREIVDIYEKWSSKEIIVPKKDITICYVSAYGYTKEIAENIKKGIEENSDYNVKMYDVINHTMDEILNSITYSQGVLFGTPTINGDALKPIWDILVNLNPIVHGTKVATAFGSYGWSGEGIPNVMERLTQLRMKTMDPLVVNFKPTEKDLYEAQNLGKRFVEKTIRAYTRKEGTKKWKCVICSEIFDGDEAPDVCPVCGAKHDQFVEVIEENVIFRNDTKENFVIVGNGAAGFYAADAIRKRNKTCKITMLTNENELTYYRPALSDFINEDIKKEDFYIVDEGWYKENNIDVVLEVNVDKVNEKAKEIKLDNDNIIKYDKLILANGSSNFIPPIKGYDLDGVYTLRNKKDLDNIKNNLQKSNKVVVIGGGLLGLEAAYEIKLANKDVTVVEAMPNLLSRQLDKEGSIKLENILKNKGLNLLVDKCVESIKGENKVTNVVFKDGSLLEADMVIFSIGVRSNIQIVKDTDIKTNRGILVDKYMNTSSKDIYACGDVAEIDSIVWAIWPAAIDMGKIAGANACGDKLEFKIDNYPVGLDVFETKIFSIGNIKDNDGCISLNNKENYKKLFFEDDLLVGAIFINDLSKNVKVMNLMSENATMNEVLKSNIL</sequence>
<dbReference type="SUPFAM" id="SSF52218">
    <property type="entry name" value="Flavoproteins"/>
    <property type="match status" value="1"/>
</dbReference>
<accession>A0ABR7K1W4</accession>
<comment type="cofactor">
    <cofactor evidence="1">
        <name>Fe cation</name>
        <dbReference type="ChEBI" id="CHEBI:24875"/>
    </cofactor>
</comment>
<dbReference type="InterPro" id="IPR041575">
    <property type="entry name" value="Rubredoxin_C"/>
</dbReference>
<dbReference type="Gene3D" id="2.20.28.10">
    <property type="match status" value="1"/>
</dbReference>
<evidence type="ECO:0000256" key="6">
    <source>
        <dbReference type="ARBA" id="ARBA00022630"/>
    </source>
</evidence>
<dbReference type="Pfam" id="PF19583">
    <property type="entry name" value="ODP"/>
    <property type="match status" value="1"/>
</dbReference>
<dbReference type="SUPFAM" id="SSF56281">
    <property type="entry name" value="Metallo-hydrolase/oxidoreductase"/>
    <property type="match status" value="1"/>
</dbReference>
<comment type="caution">
    <text evidence="12">The sequence shown here is derived from an EMBL/GenBank/DDBJ whole genome shotgun (WGS) entry which is preliminary data.</text>
</comment>
<comment type="cofactor">
    <cofactor evidence="3">
        <name>FAD</name>
        <dbReference type="ChEBI" id="CHEBI:57692"/>
    </cofactor>
</comment>
<keyword evidence="6" id="KW-0285">Flavoprotein</keyword>
<comment type="cofactor">
    <cofactor evidence="2">
        <name>Fe(3+)</name>
        <dbReference type="ChEBI" id="CHEBI:29034"/>
    </cofactor>
</comment>
<dbReference type="InterPro" id="IPR008254">
    <property type="entry name" value="Flavodoxin/NO_synth"/>
</dbReference>
<evidence type="ECO:0000313" key="13">
    <source>
        <dbReference type="Proteomes" id="UP000611796"/>
    </source>
</evidence>
<dbReference type="SUPFAM" id="SSF51905">
    <property type="entry name" value="FAD/NAD(P)-binding domain"/>
    <property type="match status" value="2"/>
</dbReference>
<evidence type="ECO:0000259" key="11">
    <source>
        <dbReference type="PROSITE" id="PS50903"/>
    </source>
</evidence>
<reference evidence="12 13" key="1">
    <citation type="submission" date="2020-08" db="EMBL/GenBank/DDBJ databases">
        <authorList>
            <person name="Liu C."/>
            <person name="Sun Q."/>
        </authorList>
    </citation>
    <scope>NUCLEOTIDE SEQUENCE [LARGE SCALE GENOMIC DNA]</scope>
    <source>
        <strain evidence="12 13">NSJ-45</strain>
    </source>
</reference>
<dbReference type="Pfam" id="PF21349">
    <property type="entry name" value="RUBY_RBDX"/>
    <property type="match status" value="1"/>
</dbReference>
<dbReference type="InterPro" id="IPR001279">
    <property type="entry name" value="Metallo-B-lactamas"/>
</dbReference>
<dbReference type="PRINTS" id="PR00411">
    <property type="entry name" value="PNDRDTASEI"/>
</dbReference>
<feature type="domain" description="Rubredoxin-like" evidence="11">
    <location>
        <begin position="409"/>
        <end position="443"/>
    </location>
</feature>
<evidence type="ECO:0000256" key="3">
    <source>
        <dbReference type="ARBA" id="ARBA00001974"/>
    </source>
</evidence>
<gene>
    <name evidence="12" type="ORF">H8891_03795</name>
</gene>
<keyword evidence="8" id="KW-0249">Electron transport</keyword>
<dbReference type="InterPro" id="IPR036866">
    <property type="entry name" value="RibonucZ/Hydroxyglut_hydro"/>
</dbReference>
<dbReference type="InterPro" id="IPR048574">
    <property type="entry name" value="RUBY_RBDX"/>
</dbReference>
<dbReference type="CDD" id="cd07709">
    <property type="entry name" value="flavodiiron_proteins_MBL-fold"/>
    <property type="match status" value="1"/>
</dbReference>
<keyword evidence="7" id="KW-0274">FAD</keyword>
<dbReference type="InterPro" id="IPR016156">
    <property type="entry name" value="FAD/NAD-linked_Rdtase_dimer_sf"/>
</dbReference>